<dbReference type="Pfam" id="PF02838">
    <property type="entry name" value="Glyco_hydro_20b"/>
    <property type="match status" value="1"/>
</dbReference>
<evidence type="ECO:0000256" key="6">
    <source>
        <dbReference type="ARBA" id="ARBA00030512"/>
    </source>
</evidence>
<organism evidence="12 13">
    <name type="scientific">Pedobacter antarcticus 4BY</name>
    <dbReference type="NCBI Taxonomy" id="1358423"/>
    <lineage>
        <taxon>Bacteria</taxon>
        <taxon>Pseudomonadati</taxon>
        <taxon>Bacteroidota</taxon>
        <taxon>Sphingobacteriia</taxon>
        <taxon>Sphingobacteriales</taxon>
        <taxon>Sphingobacteriaceae</taxon>
        <taxon>Pedobacter</taxon>
    </lineage>
</organism>
<dbReference type="GO" id="GO:0005975">
    <property type="term" value="P:carbohydrate metabolic process"/>
    <property type="evidence" value="ECO:0007669"/>
    <property type="project" value="InterPro"/>
</dbReference>
<dbReference type="InterPro" id="IPR015883">
    <property type="entry name" value="Glyco_hydro_20_cat"/>
</dbReference>
<dbReference type="SUPFAM" id="SSF81296">
    <property type="entry name" value="E set domains"/>
    <property type="match status" value="1"/>
</dbReference>
<dbReference type="InterPro" id="IPR014756">
    <property type="entry name" value="Ig_E-set"/>
</dbReference>
<dbReference type="SUPFAM" id="SSF49384">
    <property type="entry name" value="Carbohydrate-binding domain"/>
    <property type="match status" value="1"/>
</dbReference>
<dbReference type="eggNOG" id="COG3525">
    <property type="taxonomic scope" value="Bacteria"/>
</dbReference>
<evidence type="ECO:0000256" key="1">
    <source>
        <dbReference type="ARBA" id="ARBA00001231"/>
    </source>
</evidence>
<evidence type="ECO:0000256" key="2">
    <source>
        <dbReference type="ARBA" id="ARBA00006285"/>
    </source>
</evidence>
<feature type="region of interest" description="Disordered" evidence="9">
    <location>
        <begin position="360"/>
        <end position="386"/>
    </location>
</feature>
<dbReference type="InterPro" id="IPR013783">
    <property type="entry name" value="Ig-like_fold"/>
</dbReference>
<comment type="similarity">
    <text evidence="2">Belongs to the glycosyl hydrolase 20 family.</text>
</comment>
<dbReference type="Gene3D" id="2.60.40.290">
    <property type="match status" value="1"/>
</dbReference>
<dbReference type="SUPFAM" id="SSF51445">
    <property type="entry name" value="(Trans)glycosidases"/>
    <property type="match status" value="1"/>
</dbReference>
<keyword evidence="4" id="KW-0378">Hydrolase</keyword>
<keyword evidence="13" id="KW-1185">Reference proteome</keyword>
<feature type="signal peptide" evidence="10">
    <location>
        <begin position="1"/>
        <end position="19"/>
    </location>
</feature>
<dbReference type="InterPro" id="IPR015882">
    <property type="entry name" value="HEX_bac_N"/>
</dbReference>
<evidence type="ECO:0000313" key="13">
    <source>
        <dbReference type="Proteomes" id="UP000028007"/>
    </source>
</evidence>
<dbReference type="InterPro" id="IPR008965">
    <property type="entry name" value="CBM2/CBM3_carb-bd_dom_sf"/>
</dbReference>
<dbReference type="InterPro" id="IPR004867">
    <property type="entry name" value="CHB_C_dom"/>
</dbReference>
<dbReference type="OrthoDB" id="1006965at2"/>
<dbReference type="PRINTS" id="PR00738">
    <property type="entry name" value="GLHYDRLASE20"/>
</dbReference>
<evidence type="ECO:0000256" key="3">
    <source>
        <dbReference type="ARBA" id="ARBA00012663"/>
    </source>
</evidence>
<dbReference type="GO" id="GO:0016020">
    <property type="term" value="C:membrane"/>
    <property type="evidence" value="ECO:0007669"/>
    <property type="project" value="TreeGrafter"/>
</dbReference>
<feature type="chain" id="PRO_5001761605" description="beta-N-acetylhexosaminidase" evidence="10">
    <location>
        <begin position="20"/>
        <end position="831"/>
    </location>
</feature>
<evidence type="ECO:0000259" key="11">
    <source>
        <dbReference type="SMART" id="SM01081"/>
    </source>
</evidence>
<protein>
    <recommendedName>
        <fullName evidence="3">beta-N-acetylhexosaminidase</fullName>
        <ecNumber evidence="3">3.2.1.52</ecNumber>
    </recommendedName>
    <alternativeName>
        <fullName evidence="6">Beta-N-acetylhexosaminidase</fullName>
    </alternativeName>
    <alternativeName>
        <fullName evidence="7">N-acetyl-beta-glucosaminidase</fullName>
    </alternativeName>
</protein>
<dbReference type="Gene3D" id="3.30.379.10">
    <property type="entry name" value="Chitobiase/beta-hexosaminidase domain 2-like"/>
    <property type="match status" value="1"/>
</dbReference>
<keyword evidence="5" id="KW-0326">Glycosidase</keyword>
<dbReference type="EC" id="3.2.1.52" evidence="3"/>
<evidence type="ECO:0000256" key="8">
    <source>
        <dbReference type="PIRSR" id="PIRSR625705-1"/>
    </source>
</evidence>
<dbReference type="Gene3D" id="2.60.40.10">
    <property type="entry name" value="Immunoglobulins"/>
    <property type="match status" value="1"/>
</dbReference>
<dbReference type="Proteomes" id="UP000028007">
    <property type="component" value="Unassembled WGS sequence"/>
</dbReference>
<dbReference type="InterPro" id="IPR004866">
    <property type="entry name" value="CHB/HEX_N_dom"/>
</dbReference>
<feature type="domain" description="Chitobiase/beta-hexosaminidases N-terminal" evidence="11">
    <location>
        <begin position="22"/>
        <end position="170"/>
    </location>
</feature>
<keyword evidence="10" id="KW-0732">Signal</keyword>
<feature type="active site" description="Proton donor" evidence="8">
    <location>
        <position position="508"/>
    </location>
</feature>
<dbReference type="InterPro" id="IPR017853">
    <property type="entry name" value="GH"/>
</dbReference>
<dbReference type="InterPro" id="IPR025705">
    <property type="entry name" value="Beta_hexosaminidase_sua/sub"/>
</dbReference>
<dbReference type="SUPFAM" id="SSF55545">
    <property type="entry name" value="beta-N-acetylhexosaminidase-like domain"/>
    <property type="match status" value="1"/>
</dbReference>
<dbReference type="AlphaFoldDB" id="A0A081PBT8"/>
<evidence type="ECO:0000256" key="10">
    <source>
        <dbReference type="SAM" id="SignalP"/>
    </source>
</evidence>
<evidence type="ECO:0000256" key="5">
    <source>
        <dbReference type="ARBA" id="ARBA00023295"/>
    </source>
</evidence>
<dbReference type="PANTHER" id="PTHR22600">
    <property type="entry name" value="BETA-HEXOSAMINIDASE"/>
    <property type="match status" value="1"/>
</dbReference>
<dbReference type="GO" id="GO:0030203">
    <property type="term" value="P:glycosaminoglycan metabolic process"/>
    <property type="evidence" value="ECO:0007669"/>
    <property type="project" value="TreeGrafter"/>
</dbReference>
<dbReference type="RefSeq" id="WP_037444729.1">
    <property type="nucleotide sequence ID" value="NZ_JNFF01000117.1"/>
</dbReference>
<comment type="caution">
    <text evidence="12">The sequence shown here is derived from an EMBL/GenBank/DDBJ whole genome shotgun (WGS) entry which is preliminary data.</text>
</comment>
<dbReference type="CDD" id="cd02847">
    <property type="entry name" value="E_set_Chitobiase_C"/>
    <property type="match status" value="1"/>
</dbReference>
<dbReference type="Gene3D" id="3.20.20.80">
    <property type="entry name" value="Glycosidases"/>
    <property type="match status" value="1"/>
</dbReference>
<evidence type="ECO:0000256" key="7">
    <source>
        <dbReference type="ARBA" id="ARBA00033000"/>
    </source>
</evidence>
<dbReference type="Pfam" id="PF03174">
    <property type="entry name" value="CHB_HEX_C"/>
    <property type="match status" value="1"/>
</dbReference>
<name>A0A081PBT8_9SPHI</name>
<dbReference type="Pfam" id="PF03173">
    <property type="entry name" value="CHB_HEX"/>
    <property type="match status" value="1"/>
</dbReference>
<gene>
    <name evidence="12" type="ORF">N180_00555</name>
</gene>
<sequence>MKNLIFTTLLILSVISVQAQSTDLEITWSVTEPNYQNSNQALSVLKLKNLGETDLPASGWVIYYNSLNGKLQNPESAPVTITYINGDFYSLSPKSGFKALKPGEELDLPILTRQLKNLTDYPKGFYIAFTGTKRTFPVKLKQNTTEDLNARDLAIARSVYDKTEKTMAARSDSFSPILPTPKSLVKKEGSFSLSGQSNLVVPKEFIAEAKLFLNDLQVATGIKPQLNGKAKENQIIVQLLNTIKPEAYNLHISPKEIKIQTATKAGVFYAFQSLKALLPLQKGTGSPANIAINALEINDEPRFGHRAFMMDIARNYQPKDEVKKLIEALALYKVNVLHFHITDDEGWRLEIPGLPELTQVGGHRGHTTDENDQINPSYGSGPNRDNLTGSGYLTKNDFIEILKFAHERHILVIPEIETPGHARAAIVAMNARYNRLIKSGNKIEAEKYLLRDLQDKSVYRSVQGFKDNVINAALPSVYTFLEKVTDELIAMYKTADAPLKTIHFGGDEVPAGVWEKSPVVLSLMRKNPSVKNTGQLWPYYFNKLDQMLKRKGLYLSGWEEIGLHKVKGKMVVNERFAKSNFHTDVWNNLSGNEDLAYRLANAGYKVVLTNVTNLYLDLAYSKSYAEPGQYWGGYVDIDKPFSFIPYNYTKNQKEDERGNAIVPGHFKNMVQLTEFGKSNIVGIQAPLWSEIIFSKERFEYLLFPKLFGLAERAWAQDPTWALEKDAAKSEAQYNAAYQSFLNSVGNYELPRLDNLSGGFNYRIPTPGLKVENGTLSANVLYPGLTIVYTTDGSDPNENSQKYTAPISQKGNYTFKTINAKGRGSNLIKVQL</sequence>
<dbReference type="SMART" id="SM01081">
    <property type="entry name" value="CHB_HEX"/>
    <property type="match status" value="1"/>
</dbReference>
<accession>A0A081PBT8</accession>
<reference evidence="12 13" key="1">
    <citation type="journal article" date="1992" name="Int. J. Syst. Bacteriol.">
        <title>Sphingobacterium antarcticus sp. nov. a Psychrotrophic Bacterium from the Soils of Schirmacher Oasis, Antarctica.</title>
        <authorList>
            <person name="Shivaji S."/>
            <person name="Ray M.K."/>
            <person name="Rao N.S."/>
            <person name="Saiserr L."/>
            <person name="Jagannadham M.V."/>
            <person name="Kumar G.S."/>
            <person name="Reddy G."/>
            <person name="Bhargava P.M."/>
        </authorList>
    </citation>
    <scope>NUCLEOTIDE SEQUENCE [LARGE SCALE GENOMIC DNA]</scope>
    <source>
        <strain evidence="12 13">4BY</strain>
    </source>
</reference>
<dbReference type="GO" id="GO:0004563">
    <property type="term" value="F:beta-N-acetylhexosaminidase activity"/>
    <property type="evidence" value="ECO:0007669"/>
    <property type="project" value="UniProtKB-EC"/>
</dbReference>
<dbReference type="InterPro" id="IPR029018">
    <property type="entry name" value="Hex-like_dom2"/>
</dbReference>
<feature type="compositionally biased region" description="Polar residues" evidence="9">
    <location>
        <begin position="373"/>
        <end position="386"/>
    </location>
</feature>
<dbReference type="InterPro" id="IPR012291">
    <property type="entry name" value="CBM2_carb-bd_dom_sf"/>
</dbReference>
<comment type="catalytic activity">
    <reaction evidence="1">
        <text>Hydrolysis of terminal non-reducing N-acetyl-D-hexosamine residues in N-acetyl-beta-D-hexosaminides.</text>
        <dbReference type="EC" id="3.2.1.52"/>
    </reaction>
</comment>
<proteinExistence type="inferred from homology"/>
<dbReference type="PANTHER" id="PTHR22600:SF57">
    <property type="entry name" value="BETA-N-ACETYLHEXOSAMINIDASE"/>
    <property type="match status" value="1"/>
</dbReference>
<dbReference type="GO" id="GO:0030247">
    <property type="term" value="F:polysaccharide binding"/>
    <property type="evidence" value="ECO:0007669"/>
    <property type="project" value="InterPro"/>
</dbReference>
<evidence type="ECO:0000256" key="9">
    <source>
        <dbReference type="SAM" id="MobiDB-lite"/>
    </source>
</evidence>
<dbReference type="Pfam" id="PF00728">
    <property type="entry name" value="Glyco_hydro_20"/>
    <property type="match status" value="1"/>
</dbReference>
<evidence type="ECO:0000256" key="4">
    <source>
        <dbReference type="ARBA" id="ARBA00022801"/>
    </source>
</evidence>
<dbReference type="EMBL" id="JNFF01000117">
    <property type="protein sequence ID" value="KEQ28161.1"/>
    <property type="molecule type" value="Genomic_DNA"/>
</dbReference>
<evidence type="ECO:0000313" key="12">
    <source>
        <dbReference type="EMBL" id="KEQ28161.1"/>
    </source>
</evidence>